<dbReference type="GO" id="GO:0016020">
    <property type="term" value="C:membrane"/>
    <property type="evidence" value="ECO:0007669"/>
    <property type="project" value="UniProtKB-SubCell"/>
</dbReference>
<dbReference type="GO" id="GO:0016705">
    <property type="term" value="F:oxidoreductase activity, acting on paired donors, with incorporation or reduction of molecular oxygen"/>
    <property type="evidence" value="ECO:0007669"/>
    <property type="project" value="InterPro"/>
</dbReference>
<dbReference type="PROSITE" id="PS00086">
    <property type="entry name" value="CYTOCHROME_P450"/>
    <property type="match status" value="1"/>
</dbReference>
<protein>
    <recommendedName>
        <fullName evidence="10">Cytochrome P450</fullName>
    </recommendedName>
</protein>
<dbReference type="SUPFAM" id="SSF48264">
    <property type="entry name" value="Cytochrome P450"/>
    <property type="match status" value="1"/>
</dbReference>
<dbReference type="InterPro" id="IPR017972">
    <property type="entry name" value="Cyt_P450_CS"/>
</dbReference>
<accession>A0AAW1WRW6</accession>
<dbReference type="InterPro" id="IPR036396">
    <property type="entry name" value="Cyt_P450_sf"/>
</dbReference>
<evidence type="ECO:0000256" key="3">
    <source>
        <dbReference type="ARBA" id="ARBA00022692"/>
    </source>
</evidence>
<evidence type="ECO:0000256" key="6">
    <source>
        <dbReference type="ARBA" id="ARBA00023136"/>
    </source>
</evidence>
<dbReference type="GO" id="GO:0005506">
    <property type="term" value="F:iron ion binding"/>
    <property type="evidence" value="ECO:0007669"/>
    <property type="project" value="InterPro"/>
</dbReference>
<keyword evidence="7" id="KW-0479">Metal-binding</keyword>
<proteinExistence type="inferred from homology"/>
<keyword evidence="3" id="KW-0812">Transmembrane</keyword>
<dbReference type="InterPro" id="IPR050193">
    <property type="entry name" value="Cytochrome_P450_71"/>
</dbReference>
<gene>
    <name evidence="8" type="ORF">M0R45_023994</name>
</gene>
<evidence type="ECO:0000256" key="7">
    <source>
        <dbReference type="RuleBase" id="RU000461"/>
    </source>
</evidence>
<dbReference type="PANTHER" id="PTHR47956:SF10">
    <property type="entry name" value="CYTOCHROME P450 FAMILY 71 PROTEIN"/>
    <property type="match status" value="1"/>
</dbReference>
<keyword evidence="9" id="KW-1185">Reference proteome</keyword>
<keyword evidence="5 7" id="KW-0560">Oxidoreductase</keyword>
<evidence type="ECO:0000256" key="5">
    <source>
        <dbReference type="ARBA" id="ARBA00023002"/>
    </source>
</evidence>
<comment type="caution">
    <text evidence="8">The sequence shown here is derived from an EMBL/GenBank/DDBJ whole genome shotgun (WGS) entry which is preliminary data.</text>
</comment>
<evidence type="ECO:0000313" key="9">
    <source>
        <dbReference type="Proteomes" id="UP001457282"/>
    </source>
</evidence>
<evidence type="ECO:0008006" key="10">
    <source>
        <dbReference type="Google" id="ProtNLM"/>
    </source>
</evidence>
<dbReference type="PANTHER" id="PTHR47956">
    <property type="entry name" value="CYTOCHROME P450 71B11-RELATED"/>
    <property type="match status" value="1"/>
</dbReference>
<dbReference type="InterPro" id="IPR001128">
    <property type="entry name" value="Cyt_P450"/>
</dbReference>
<comment type="similarity">
    <text evidence="2 7">Belongs to the cytochrome P450 family.</text>
</comment>
<dbReference type="Proteomes" id="UP001457282">
    <property type="component" value="Unassembled WGS sequence"/>
</dbReference>
<dbReference type="Pfam" id="PF00067">
    <property type="entry name" value="p450"/>
    <property type="match status" value="1"/>
</dbReference>
<dbReference type="Gene3D" id="1.10.630.10">
    <property type="entry name" value="Cytochrome P450"/>
    <property type="match status" value="1"/>
</dbReference>
<organism evidence="8 9">
    <name type="scientific">Rubus argutus</name>
    <name type="common">Southern blackberry</name>
    <dbReference type="NCBI Taxonomy" id="59490"/>
    <lineage>
        <taxon>Eukaryota</taxon>
        <taxon>Viridiplantae</taxon>
        <taxon>Streptophyta</taxon>
        <taxon>Embryophyta</taxon>
        <taxon>Tracheophyta</taxon>
        <taxon>Spermatophyta</taxon>
        <taxon>Magnoliopsida</taxon>
        <taxon>eudicotyledons</taxon>
        <taxon>Gunneridae</taxon>
        <taxon>Pentapetalae</taxon>
        <taxon>rosids</taxon>
        <taxon>fabids</taxon>
        <taxon>Rosales</taxon>
        <taxon>Rosaceae</taxon>
        <taxon>Rosoideae</taxon>
        <taxon>Rosoideae incertae sedis</taxon>
        <taxon>Rubus</taxon>
    </lineage>
</organism>
<keyword evidence="7" id="KW-0349">Heme</keyword>
<evidence type="ECO:0000256" key="2">
    <source>
        <dbReference type="ARBA" id="ARBA00010617"/>
    </source>
</evidence>
<dbReference type="EMBL" id="JBEDUW010000005">
    <property type="protein sequence ID" value="KAK9926781.1"/>
    <property type="molecule type" value="Genomic_DNA"/>
</dbReference>
<keyword evidence="7" id="KW-0408">Iron</keyword>
<sequence>MNDTRNEFLPQLFIGENFQFIPFGGGRRRCLGQTFTVASAEFALANLLYWFDWKLPSGDTLAEALNISEVYGSTVRKKAPLYLLPVPYSP</sequence>
<evidence type="ECO:0000256" key="4">
    <source>
        <dbReference type="ARBA" id="ARBA00022989"/>
    </source>
</evidence>
<keyword evidence="7" id="KW-0503">Monooxygenase</keyword>
<dbReference type="AlphaFoldDB" id="A0AAW1WRW6"/>
<keyword evidence="6" id="KW-0472">Membrane</keyword>
<name>A0AAW1WRW6_RUBAR</name>
<comment type="subcellular location">
    <subcellularLocation>
        <location evidence="1">Membrane</location>
        <topology evidence="1">Single-pass membrane protein</topology>
    </subcellularLocation>
</comment>
<keyword evidence="4" id="KW-1133">Transmembrane helix</keyword>
<evidence type="ECO:0000313" key="8">
    <source>
        <dbReference type="EMBL" id="KAK9926781.1"/>
    </source>
</evidence>
<reference evidence="8 9" key="1">
    <citation type="journal article" date="2023" name="G3 (Bethesda)">
        <title>A chromosome-length genome assembly and annotation of blackberry (Rubus argutus, cv. 'Hillquist').</title>
        <authorList>
            <person name="Bruna T."/>
            <person name="Aryal R."/>
            <person name="Dudchenko O."/>
            <person name="Sargent D.J."/>
            <person name="Mead D."/>
            <person name="Buti M."/>
            <person name="Cavallini A."/>
            <person name="Hytonen T."/>
            <person name="Andres J."/>
            <person name="Pham M."/>
            <person name="Weisz D."/>
            <person name="Mascagni F."/>
            <person name="Usai G."/>
            <person name="Natali L."/>
            <person name="Bassil N."/>
            <person name="Fernandez G.E."/>
            <person name="Lomsadze A."/>
            <person name="Armour M."/>
            <person name="Olukolu B."/>
            <person name="Poorten T."/>
            <person name="Britton C."/>
            <person name="Davik J."/>
            <person name="Ashrafi H."/>
            <person name="Aiden E.L."/>
            <person name="Borodovsky M."/>
            <person name="Worthington M."/>
        </authorList>
    </citation>
    <scope>NUCLEOTIDE SEQUENCE [LARGE SCALE GENOMIC DNA]</scope>
    <source>
        <strain evidence="8">PI 553951</strain>
    </source>
</reference>
<dbReference type="GO" id="GO:0020037">
    <property type="term" value="F:heme binding"/>
    <property type="evidence" value="ECO:0007669"/>
    <property type="project" value="InterPro"/>
</dbReference>
<evidence type="ECO:0000256" key="1">
    <source>
        <dbReference type="ARBA" id="ARBA00004167"/>
    </source>
</evidence>
<dbReference type="GO" id="GO:0004497">
    <property type="term" value="F:monooxygenase activity"/>
    <property type="evidence" value="ECO:0007669"/>
    <property type="project" value="UniProtKB-KW"/>
</dbReference>